<keyword evidence="1" id="KW-0812">Transmembrane</keyword>
<keyword evidence="1" id="KW-0472">Membrane</keyword>
<evidence type="ECO:0000256" key="1">
    <source>
        <dbReference type="SAM" id="Phobius"/>
    </source>
</evidence>
<organism evidence="2 3">
    <name type="scientific">Bacillus seohaeanensis</name>
    <dbReference type="NCBI Taxonomy" id="284580"/>
    <lineage>
        <taxon>Bacteria</taxon>
        <taxon>Bacillati</taxon>
        <taxon>Bacillota</taxon>
        <taxon>Bacilli</taxon>
        <taxon>Bacillales</taxon>
        <taxon>Bacillaceae</taxon>
        <taxon>Bacillus</taxon>
    </lineage>
</organism>
<sequence length="63" mass="7693">MSKKMTWIFIVITLAVNVVMLQWTIEAYYGQEYEHVWIYSAIAVLSSIICFLTYWFWRKKEYS</sequence>
<keyword evidence="1" id="KW-1133">Transmembrane helix</keyword>
<accession>A0ABW5RPC6</accession>
<reference evidence="3" key="1">
    <citation type="journal article" date="2019" name="Int. J. Syst. Evol. Microbiol.">
        <title>The Global Catalogue of Microorganisms (GCM) 10K type strain sequencing project: providing services to taxonomists for standard genome sequencing and annotation.</title>
        <authorList>
            <consortium name="The Broad Institute Genomics Platform"/>
            <consortium name="The Broad Institute Genome Sequencing Center for Infectious Disease"/>
            <person name="Wu L."/>
            <person name="Ma J."/>
        </authorList>
    </citation>
    <scope>NUCLEOTIDE SEQUENCE [LARGE SCALE GENOMIC DNA]</scope>
    <source>
        <strain evidence="3">KCTC 3913</strain>
    </source>
</reference>
<keyword evidence="3" id="KW-1185">Reference proteome</keyword>
<comment type="caution">
    <text evidence="2">The sequence shown here is derived from an EMBL/GenBank/DDBJ whole genome shotgun (WGS) entry which is preliminary data.</text>
</comment>
<feature type="transmembrane region" description="Helical" evidence="1">
    <location>
        <begin position="37"/>
        <end position="57"/>
    </location>
</feature>
<name>A0ABW5RPC6_9BACI</name>
<feature type="transmembrane region" description="Helical" evidence="1">
    <location>
        <begin position="7"/>
        <end position="25"/>
    </location>
</feature>
<gene>
    <name evidence="2" type="ORF">ACFSUL_06360</name>
</gene>
<evidence type="ECO:0000313" key="3">
    <source>
        <dbReference type="Proteomes" id="UP001597506"/>
    </source>
</evidence>
<protein>
    <submittedName>
        <fullName evidence="2">Uncharacterized protein</fullName>
    </submittedName>
</protein>
<dbReference type="EMBL" id="JBHUMF010000015">
    <property type="protein sequence ID" value="MFD2680373.1"/>
    <property type="molecule type" value="Genomic_DNA"/>
</dbReference>
<dbReference type="Proteomes" id="UP001597506">
    <property type="component" value="Unassembled WGS sequence"/>
</dbReference>
<dbReference type="RefSeq" id="WP_071411764.1">
    <property type="nucleotide sequence ID" value="NZ_JBHUMF010000015.1"/>
</dbReference>
<evidence type="ECO:0000313" key="2">
    <source>
        <dbReference type="EMBL" id="MFD2680373.1"/>
    </source>
</evidence>
<proteinExistence type="predicted"/>